<dbReference type="EMBL" id="UXUI01007714">
    <property type="protein sequence ID" value="VDD88967.1"/>
    <property type="molecule type" value="Genomic_DNA"/>
</dbReference>
<dbReference type="Proteomes" id="UP000274131">
    <property type="component" value="Unassembled WGS sequence"/>
</dbReference>
<accession>A0A0N4V2I3</accession>
<evidence type="ECO:0000313" key="3">
    <source>
        <dbReference type="Proteomes" id="UP000274131"/>
    </source>
</evidence>
<gene>
    <name evidence="2" type="ORF">EVEC_LOCUS3915</name>
</gene>
<feature type="transmembrane region" description="Helical" evidence="1">
    <location>
        <begin position="59"/>
        <end position="78"/>
    </location>
</feature>
<reference evidence="4" key="1">
    <citation type="submission" date="2016-04" db="UniProtKB">
        <authorList>
            <consortium name="WormBaseParasite"/>
        </authorList>
    </citation>
    <scope>IDENTIFICATION</scope>
</reference>
<organism evidence="4">
    <name type="scientific">Enterobius vermicularis</name>
    <name type="common">Human pinworm</name>
    <dbReference type="NCBI Taxonomy" id="51028"/>
    <lineage>
        <taxon>Eukaryota</taxon>
        <taxon>Metazoa</taxon>
        <taxon>Ecdysozoa</taxon>
        <taxon>Nematoda</taxon>
        <taxon>Chromadorea</taxon>
        <taxon>Rhabditida</taxon>
        <taxon>Spirurina</taxon>
        <taxon>Oxyuridomorpha</taxon>
        <taxon>Oxyuroidea</taxon>
        <taxon>Oxyuridae</taxon>
        <taxon>Enterobius</taxon>
    </lineage>
</organism>
<evidence type="ECO:0000256" key="1">
    <source>
        <dbReference type="SAM" id="Phobius"/>
    </source>
</evidence>
<dbReference type="AlphaFoldDB" id="A0A0N4V2I3"/>
<dbReference type="OrthoDB" id="5792724at2759"/>
<keyword evidence="1" id="KW-1133">Transmembrane helix</keyword>
<feature type="transmembrane region" description="Helical" evidence="1">
    <location>
        <begin position="90"/>
        <end position="112"/>
    </location>
</feature>
<evidence type="ECO:0000313" key="4">
    <source>
        <dbReference type="WBParaSite" id="EVEC_0000420701-mRNA-1"/>
    </source>
</evidence>
<dbReference type="WBParaSite" id="EVEC_0000420701-mRNA-1">
    <property type="protein sequence ID" value="EVEC_0000420701-mRNA-1"/>
    <property type="gene ID" value="EVEC_0000420701"/>
</dbReference>
<dbReference type="PANTHER" id="PTHR34851:SF5">
    <property type="entry name" value="MARVEL DOMAIN-CONTAINING PROTEIN"/>
    <property type="match status" value="1"/>
</dbReference>
<dbReference type="PANTHER" id="PTHR34851">
    <property type="entry name" value="PROTEIN CBG05235-RELATED"/>
    <property type="match status" value="1"/>
</dbReference>
<keyword evidence="1" id="KW-0472">Membrane</keyword>
<feature type="transmembrane region" description="Helical" evidence="1">
    <location>
        <begin position="28"/>
        <end position="47"/>
    </location>
</feature>
<evidence type="ECO:0000313" key="2">
    <source>
        <dbReference type="EMBL" id="VDD88967.1"/>
    </source>
</evidence>
<protein>
    <submittedName>
        <fullName evidence="4">MARVEL domain-containing protein</fullName>
    </submittedName>
</protein>
<proteinExistence type="predicted"/>
<reference evidence="2 3" key="2">
    <citation type="submission" date="2018-10" db="EMBL/GenBank/DDBJ databases">
        <authorList>
            <consortium name="Pathogen Informatics"/>
        </authorList>
    </citation>
    <scope>NUCLEOTIDE SEQUENCE [LARGE SCALE GENOMIC DNA]</scope>
</reference>
<sequence>MAAQINANTFDQNDAKYHTCFNTVHIKLAARVVSIIYIVGAVSHVIYASARGMSLAMHSWLSFAFSIGVFGCLVYGVFKEKRVFMLPYFIFQVNCIVAGIAITAFALIVFIICAGVSPETIHEIAEDYGGINLNGDPKVVATAVQTFTVLFIIFICVSLLLQILFFETIYRFKEFLYDRENSFSFNLEGVFQTANSVYSTNMDDLDIIGGPENVLK</sequence>
<keyword evidence="3" id="KW-1185">Reference proteome</keyword>
<keyword evidence="1" id="KW-0812">Transmembrane</keyword>
<name>A0A0N4V2I3_ENTVE</name>
<feature type="transmembrane region" description="Helical" evidence="1">
    <location>
        <begin position="143"/>
        <end position="166"/>
    </location>
</feature>